<dbReference type="Gene3D" id="3.30.950.30">
    <property type="entry name" value="Schlafen, AAA domain"/>
    <property type="match status" value="1"/>
</dbReference>
<name>A0ABT9MG25_9DEIO</name>
<dbReference type="InterPro" id="IPR038461">
    <property type="entry name" value="Schlafen_AlbA_2_dom_sf"/>
</dbReference>
<keyword evidence="2" id="KW-0547">Nucleotide-binding</keyword>
<keyword evidence="3" id="KW-1185">Reference proteome</keyword>
<dbReference type="PANTHER" id="PTHR30595:SF6">
    <property type="entry name" value="SCHLAFEN ALBA-2 DOMAIN-CONTAINING PROTEIN"/>
    <property type="match status" value="1"/>
</dbReference>
<dbReference type="EMBL" id="JAURUR010000012">
    <property type="protein sequence ID" value="MDP9765538.1"/>
    <property type="molecule type" value="Genomic_DNA"/>
</dbReference>
<feature type="domain" description="Schlafen AlbA-2" evidence="1">
    <location>
        <begin position="16"/>
        <end position="125"/>
    </location>
</feature>
<dbReference type="InterPro" id="IPR038475">
    <property type="entry name" value="RecG_C_sf"/>
</dbReference>
<dbReference type="EC" id="3.6.4.12" evidence="2"/>
<dbReference type="Gene3D" id="1.10.10.10">
    <property type="entry name" value="Winged helix-like DNA-binding domain superfamily/Winged helix DNA-binding domain"/>
    <property type="match status" value="1"/>
</dbReference>
<dbReference type="Gene3D" id="3.30.565.60">
    <property type="match status" value="1"/>
</dbReference>
<dbReference type="Pfam" id="PF04326">
    <property type="entry name" value="SLFN_AlbA_2"/>
    <property type="match status" value="1"/>
</dbReference>
<evidence type="ECO:0000313" key="2">
    <source>
        <dbReference type="EMBL" id="MDP9765538.1"/>
    </source>
</evidence>
<dbReference type="InterPro" id="IPR007421">
    <property type="entry name" value="Schlafen_AlbA_2_dom"/>
</dbReference>
<dbReference type="GO" id="GO:0016787">
    <property type="term" value="F:hydrolase activity"/>
    <property type="evidence" value="ECO:0007669"/>
    <property type="project" value="UniProtKB-KW"/>
</dbReference>
<protein>
    <submittedName>
        <fullName evidence="2">ATP-dependent DNA helicase RecG</fullName>
        <ecNumber evidence="2">3.6.4.12</ecNumber>
    </submittedName>
</protein>
<dbReference type="Proteomes" id="UP001232163">
    <property type="component" value="Unassembled WGS sequence"/>
</dbReference>
<evidence type="ECO:0000313" key="3">
    <source>
        <dbReference type="Proteomes" id="UP001232163"/>
    </source>
</evidence>
<keyword evidence="2" id="KW-0347">Helicase</keyword>
<comment type="caution">
    <text evidence="2">The sequence shown here is derived from an EMBL/GenBank/DDBJ whole genome shotgun (WGS) entry which is preliminary data.</text>
</comment>
<gene>
    <name evidence="2" type="ORF">QO006_002989</name>
</gene>
<proteinExistence type="predicted"/>
<accession>A0ABT9MG25</accession>
<dbReference type="RefSeq" id="WP_307467708.1">
    <property type="nucleotide sequence ID" value="NZ_JAURUR010000012.1"/>
</dbReference>
<dbReference type="GO" id="GO:0003678">
    <property type="term" value="F:DNA helicase activity"/>
    <property type="evidence" value="ECO:0007669"/>
    <property type="project" value="UniProtKB-EC"/>
</dbReference>
<reference evidence="2 3" key="1">
    <citation type="submission" date="2023-07" db="EMBL/GenBank/DDBJ databases">
        <title>Genomic Encyclopedia of Type Strains, Phase IV (KMG-IV): sequencing the most valuable type-strain genomes for metagenomic binning, comparative biology and taxonomic classification.</title>
        <authorList>
            <person name="Goeker M."/>
        </authorList>
    </citation>
    <scope>NUCLEOTIDE SEQUENCE [LARGE SCALE GENOMIC DNA]</scope>
    <source>
        <strain evidence="2 3">NIO-1023</strain>
    </source>
</reference>
<dbReference type="PANTHER" id="PTHR30595">
    <property type="entry name" value="GLPR-RELATED TRANSCRIPTIONAL REPRESSOR"/>
    <property type="match status" value="1"/>
</dbReference>
<dbReference type="Pfam" id="PF13749">
    <property type="entry name" value="HATPase_c_4"/>
    <property type="match status" value="1"/>
</dbReference>
<sequence>MHPAGTACMLSLPLVESEILDFKRDWSGSQRCLQTLAAFANTRGGTLLLGVEDDGTTVGGFDPSDPEERRIVSSVVDLLRLTPEVKRIPAPNGQVVFSLTVRSSPTLVPFQGRYLTRVGASNRDMTPDEIARRAVESSGQTWDGLPTSHPFGLDGNDPHLSPQALAEFLALSRSAVPYADPADPQRRTLENLGLVREGRPTRAALLLFARRPQDTSSGTGVQIAQFRDGRLLQERVIDGPLLRQVGETLDTLRVFLGVGYDIGDRALIEGRGELSLLERVQRAENWPYPLAALREAVVNALIHRDYATADRTQVRVEEEQLSIWSPGGLMPGISLQDLRQPRHPSRRRNPMLADAFHTAGLVERWGTGTTRMLRTMSEAGLPEPEFDEDSGGFRVTFRQSVLSDDRMALLNGRQQQALRYVLQYRSITNAQYRELTGAPERTASLDLKKMVDLGFLIRKGKGRDVSYLLTGSPQ</sequence>
<organism evidence="2 3">
    <name type="scientific">Deinococcus enclensis</name>
    <dbReference type="NCBI Taxonomy" id="1049582"/>
    <lineage>
        <taxon>Bacteria</taxon>
        <taxon>Thermotogati</taxon>
        <taxon>Deinococcota</taxon>
        <taxon>Deinococci</taxon>
        <taxon>Deinococcales</taxon>
        <taxon>Deinococcaceae</taxon>
        <taxon>Deinococcus</taxon>
    </lineage>
</organism>
<evidence type="ECO:0000259" key="1">
    <source>
        <dbReference type="Pfam" id="PF04326"/>
    </source>
</evidence>
<keyword evidence="2" id="KW-0378">Hydrolase</keyword>
<dbReference type="InterPro" id="IPR036388">
    <property type="entry name" value="WH-like_DNA-bd_sf"/>
</dbReference>
<keyword evidence="2" id="KW-0067">ATP-binding</keyword>